<keyword evidence="2" id="KW-0812">Transmembrane</keyword>
<reference evidence="3" key="1">
    <citation type="submission" date="2022-10" db="EMBL/GenBank/DDBJ databases">
        <title>Roseovarius pelagicus sp. nov., isolated from Arctic seawater.</title>
        <authorList>
            <person name="Hong Y.W."/>
            <person name="Hwang C.Y."/>
        </authorList>
    </citation>
    <scope>NUCLEOTIDE SEQUENCE</scope>
    <source>
        <strain evidence="3">HL-MP18</strain>
    </source>
</reference>
<organism evidence="3 4">
    <name type="scientific">Roseovarius pelagicus</name>
    <dbReference type="NCBI Taxonomy" id="2980108"/>
    <lineage>
        <taxon>Bacteria</taxon>
        <taxon>Pseudomonadati</taxon>
        <taxon>Pseudomonadota</taxon>
        <taxon>Alphaproteobacteria</taxon>
        <taxon>Rhodobacterales</taxon>
        <taxon>Roseobacteraceae</taxon>
        <taxon>Roseovarius</taxon>
    </lineage>
</organism>
<feature type="coiled-coil region" evidence="1">
    <location>
        <begin position="80"/>
        <end position="135"/>
    </location>
</feature>
<keyword evidence="1" id="KW-0175">Coiled coil</keyword>
<evidence type="ECO:0000256" key="1">
    <source>
        <dbReference type="SAM" id="Coils"/>
    </source>
</evidence>
<keyword evidence="4" id="KW-1185">Reference proteome</keyword>
<evidence type="ECO:0000313" key="4">
    <source>
        <dbReference type="Proteomes" id="UP001064087"/>
    </source>
</evidence>
<evidence type="ECO:0000256" key="2">
    <source>
        <dbReference type="SAM" id="Phobius"/>
    </source>
</evidence>
<keyword evidence="2" id="KW-1133">Transmembrane helix</keyword>
<feature type="transmembrane region" description="Helical" evidence="2">
    <location>
        <begin position="34"/>
        <end position="59"/>
    </location>
</feature>
<evidence type="ECO:0000313" key="3">
    <source>
        <dbReference type="EMBL" id="UXX84487.1"/>
    </source>
</evidence>
<name>A0ABY6DEB0_9RHOB</name>
<dbReference type="Proteomes" id="UP001064087">
    <property type="component" value="Chromosome"/>
</dbReference>
<proteinExistence type="predicted"/>
<dbReference type="EMBL" id="CP106738">
    <property type="protein sequence ID" value="UXX84487.1"/>
    <property type="molecule type" value="Genomic_DNA"/>
</dbReference>
<sequence>MRNKTIKDNDNKWRRISYLLALPFRAVQSLSKGALQLICLSLLLINFSIVSFDFAFSIASKIVSTATSMAGVKGRQTVALQSKAAEIETLKSAKASLSDEKLKLELANSQQRNTILNSRQELASLKSQNAKLQKKIVGQVVVYRGQKRRAEKAVSDAAQRISRRVAIASARNAGSAVAEAMPFVGISVIVGATAWELKDSCELMKDLYELDVAFNPENAIDDDGVCGMKPPTAEEVWRAVRESPRDVWDGARSMYSDLPEWSSGATYEWMLNGRNSILELVGLGEGSK</sequence>
<accession>A0ABY6DEB0</accession>
<protein>
    <submittedName>
        <fullName evidence="3">Uncharacterized protein</fullName>
    </submittedName>
</protein>
<dbReference type="RefSeq" id="WP_263048726.1">
    <property type="nucleotide sequence ID" value="NZ_CP106738.1"/>
</dbReference>
<gene>
    <name evidence="3" type="ORF">N7U68_07565</name>
</gene>
<keyword evidence="2" id="KW-0472">Membrane</keyword>